<keyword evidence="8 9" id="KW-0472">Membrane</keyword>
<proteinExistence type="predicted"/>
<keyword evidence="4" id="KW-0997">Cell inner membrane</keyword>
<name>A0A097ER11_9GAMM</name>
<dbReference type="STRING" id="1547445.LO80_08415"/>
<evidence type="ECO:0000256" key="7">
    <source>
        <dbReference type="ARBA" id="ARBA00022989"/>
    </source>
</evidence>
<dbReference type="Gene3D" id="1.20.1740.10">
    <property type="entry name" value="Amino acid/polyamine transporter I"/>
    <property type="match status" value="1"/>
</dbReference>
<dbReference type="Proteomes" id="UP000029672">
    <property type="component" value="Chromosome"/>
</dbReference>
<evidence type="ECO:0000313" key="11">
    <source>
        <dbReference type="Proteomes" id="UP000029672"/>
    </source>
</evidence>
<comment type="subcellular location">
    <subcellularLocation>
        <location evidence="1">Cell inner membrane</location>
        <topology evidence="1">Multi-pass membrane protein</topology>
    </subcellularLocation>
</comment>
<feature type="transmembrane region" description="Helical" evidence="9">
    <location>
        <begin position="385"/>
        <end position="402"/>
    </location>
</feature>
<dbReference type="RefSeq" id="WP_040010364.1">
    <property type="nucleotide sequence ID" value="NZ_CP009574.1"/>
</dbReference>
<keyword evidence="5 9" id="KW-0812">Transmembrane</keyword>
<feature type="transmembrane region" description="Helical" evidence="9">
    <location>
        <begin position="224"/>
        <end position="248"/>
    </location>
</feature>
<dbReference type="eggNOG" id="COG0814">
    <property type="taxonomic scope" value="Bacteria"/>
</dbReference>
<reference evidence="10 11" key="1">
    <citation type="submission" date="2014-10" db="EMBL/GenBank/DDBJ databases">
        <title>Whole genome sequence of Francisella endociliophora strain FSC1006, isolated from a laboratory culture of the marine ciliate Euplotes raikovi.</title>
        <authorList>
            <person name="Granberg M."/>
            <person name="Backman S."/>
            <person name="Lundmark E."/>
            <person name="Nilsson E."/>
            <person name="Karlsson E."/>
            <person name="Thelaus J."/>
            <person name="Ohrman C."/>
            <person name="Larkeryd A."/>
            <person name="Stenberg P."/>
        </authorList>
    </citation>
    <scope>NUCLEOTIDE SEQUENCE [LARGE SCALE GENOMIC DNA]</scope>
    <source>
        <strain evidence="10 11">FSC1006</strain>
    </source>
</reference>
<evidence type="ECO:0000256" key="9">
    <source>
        <dbReference type="SAM" id="Phobius"/>
    </source>
</evidence>
<evidence type="ECO:0000256" key="8">
    <source>
        <dbReference type="ARBA" id="ARBA00023136"/>
    </source>
</evidence>
<evidence type="ECO:0000256" key="2">
    <source>
        <dbReference type="ARBA" id="ARBA00022448"/>
    </source>
</evidence>
<feature type="transmembrane region" description="Helical" evidence="9">
    <location>
        <begin position="343"/>
        <end position="365"/>
    </location>
</feature>
<keyword evidence="6" id="KW-0029">Amino-acid transport</keyword>
<evidence type="ECO:0000256" key="1">
    <source>
        <dbReference type="ARBA" id="ARBA00004429"/>
    </source>
</evidence>
<dbReference type="AlphaFoldDB" id="A0A097ER11"/>
<keyword evidence="11" id="KW-1185">Reference proteome</keyword>
<dbReference type="Pfam" id="PF03222">
    <property type="entry name" value="Trp_Tyr_perm"/>
    <property type="match status" value="1"/>
</dbReference>
<dbReference type="PANTHER" id="PTHR46997">
    <property type="entry name" value="LOW AFFINITY TRYPTOPHAN PERMEASE-RELATED"/>
    <property type="match status" value="1"/>
</dbReference>
<feature type="transmembrane region" description="Helical" evidence="9">
    <location>
        <begin position="181"/>
        <end position="203"/>
    </location>
</feature>
<feature type="transmembrane region" description="Helical" evidence="9">
    <location>
        <begin position="155"/>
        <end position="175"/>
    </location>
</feature>
<dbReference type="EMBL" id="CP009574">
    <property type="protein sequence ID" value="AIT09989.1"/>
    <property type="molecule type" value="Genomic_DNA"/>
</dbReference>
<dbReference type="GO" id="GO:0015173">
    <property type="term" value="F:aromatic amino acid transmembrane transporter activity"/>
    <property type="evidence" value="ECO:0007669"/>
    <property type="project" value="InterPro"/>
</dbReference>
<dbReference type="PANTHER" id="PTHR46997:SF2">
    <property type="entry name" value="TYROSINE-SPECIFIC TRANSPORT SYSTEM"/>
    <property type="match status" value="1"/>
</dbReference>
<dbReference type="KEGG" id="frf:LO80_08415"/>
<keyword evidence="7 9" id="KW-1133">Transmembrane helix</keyword>
<organism evidence="10 11">
    <name type="scientific">Candidatus Francisella endociliophora</name>
    <dbReference type="NCBI Taxonomy" id="653937"/>
    <lineage>
        <taxon>Bacteria</taxon>
        <taxon>Pseudomonadati</taxon>
        <taxon>Pseudomonadota</taxon>
        <taxon>Gammaproteobacteria</taxon>
        <taxon>Thiotrichales</taxon>
        <taxon>Francisellaceae</taxon>
        <taxon>Francisella</taxon>
    </lineage>
</organism>
<dbReference type="OrthoDB" id="5606300at2"/>
<evidence type="ECO:0000256" key="5">
    <source>
        <dbReference type="ARBA" id="ARBA00022692"/>
    </source>
</evidence>
<evidence type="ECO:0000256" key="4">
    <source>
        <dbReference type="ARBA" id="ARBA00022519"/>
    </source>
</evidence>
<dbReference type="PRINTS" id="PR00166">
    <property type="entry name" value="AROAAPRMEASE"/>
</dbReference>
<feature type="transmembrane region" description="Helical" evidence="9">
    <location>
        <begin position="319"/>
        <end position="337"/>
    </location>
</feature>
<evidence type="ECO:0000256" key="3">
    <source>
        <dbReference type="ARBA" id="ARBA00022475"/>
    </source>
</evidence>
<evidence type="ECO:0000313" key="10">
    <source>
        <dbReference type="EMBL" id="AIT09989.1"/>
    </source>
</evidence>
<sequence length="403" mass="43904">MINKVGYLKCFGCILLVISSMIGGGIFALPIVAFKLGIIATIVLTIFMYILMTISGLLVVEVSTKLPPYRNHYTSLAYEAFGMPGKIIAILAFSVAIYATLTAYIGAVPSLIGSSSCNINLYSCLSPSSMELLFTGVLAIVLVYSMKYSEHINRFIMLIKLASLVLVIYLLSKYIDIKSLFVVPINFSGLAEASLIIILAFSYQSILPSIVSYVGPENKKEIKTIILTGTILTCVIYLLWIIAVSGFINHTGESQVFIDKPTLGQLVAIIKDNTGDSIAVTALDIFLNVTLFASFLTVSIAFIDFWIDALKLNTKVSGRLIAAAIALIPSLIIAMYFDDIFVMALAVSGFAGIGYSVALPSSVSYKLFDKYNKGGSYFFHGSKRTRGFIFIISIVFMVFALIY</sequence>
<keyword evidence="2" id="KW-0813">Transport</keyword>
<dbReference type="InterPro" id="IPR018227">
    <property type="entry name" value="Amino_acid_transport_2"/>
</dbReference>
<dbReference type="GO" id="GO:0003333">
    <property type="term" value="P:amino acid transmembrane transport"/>
    <property type="evidence" value="ECO:0007669"/>
    <property type="project" value="InterPro"/>
</dbReference>
<feature type="transmembrane region" description="Helical" evidence="9">
    <location>
        <begin position="285"/>
        <end position="307"/>
    </location>
</feature>
<dbReference type="GO" id="GO:0005886">
    <property type="term" value="C:plasma membrane"/>
    <property type="evidence" value="ECO:0007669"/>
    <property type="project" value="UniProtKB-SubCell"/>
</dbReference>
<keyword evidence="3" id="KW-1003">Cell membrane</keyword>
<feature type="transmembrane region" description="Helical" evidence="9">
    <location>
        <begin position="7"/>
        <end position="32"/>
    </location>
</feature>
<feature type="transmembrane region" description="Helical" evidence="9">
    <location>
        <begin position="87"/>
        <end position="107"/>
    </location>
</feature>
<evidence type="ECO:0000256" key="6">
    <source>
        <dbReference type="ARBA" id="ARBA00022970"/>
    </source>
</evidence>
<dbReference type="InterPro" id="IPR013059">
    <property type="entry name" value="Trp_tyr_transpt"/>
</dbReference>
<protein>
    <recommendedName>
        <fullName evidence="12">Amino acid transporter</fullName>
    </recommendedName>
</protein>
<accession>A0A097ER11</accession>
<gene>
    <name evidence="10" type="ORF">LO80_08415</name>
</gene>
<feature type="transmembrane region" description="Helical" evidence="9">
    <location>
        <begin position="38"/>
        <end position="60"/>
    </location>
</feature>
<feature type="transmembrane region" description="Helical" evidence="9">
    <location>
        <begin position="119"/>
        <end position="143"/>
    </location>
</feature>
<evidence type="ECO:0008006" key="12">
    <source>
        <dbReference type="Google" id="ProtNLM"/>
    </source>
</evidence>
<dbReference type="HOGENOM" id="CLU_703489_0_0_6"/>